<keyword evidence="6" id="KW-1185">Reference proteome</keyword>
<evidence type="ECO:0000256" key="2">
    <source>
        <dbReference type="SAM" id="MobiDB-lite"/>
    </source>
</evidence>
<keyword evidence="3" id="KW-0812">Transmembrane</keyword>
<dbReference type="Gene3D" id="1.10.1470.10">
    <property type="entry name" value="YjbJ"/>
    <property type="match status" value="1"/>
</dbReference>
<dbReference type="Proteomes" id="UP001597197">
    <property type="component" value="Unassembled WGS sequence"/>
</dbReference>
<evidence type="ECO:0000256" key="1">
    <source>
        <dbReference type="ARBA" id="ARBA00009129"/>
    </source>
</evidence>
<dbReference type="SUPFAM" id="SSF69047">
    <property type="entry name" value="Hypothetical protein YjbJ"/>
    <property type="match status" value="1"/>
</dbReference>
<feature type="domain" description="CsbD-like" evidence="4">
    <location>
        <begin position="90"/>
        <end position="138"/>
    </location>
</feature>
<keyword evidence="3" id="KW-0472">Membrane</keyword>
<proteinExistence type="inferred from homology"/>
<keyword evidence="3" id="KW-1133">Transmembrane helix</keyword>
<dbReference type="Pfam" id="PF12732">
    <property type="entry name" value="YtxH"/>
    <property type="match status" value="1"/>
</dbReference>
<gene>
    <name evidence="5" type="ORF">ACFSDX_09655</name>
</gene>
<dbReference type="InterPro" id="IPR008462">
    <property type="entry name" value="CsbD"/>
</dbReference>
<protein>
    <submittedName>
        <fullName evidence="5">CsbD family protein</fullName>
    </submittedName>
</protein>
<comment type="similarity">
    <text evidence="1">Belongs to the UPF0337 (CsbD) family.</text>
</comment>
<dbReference type="Pfam" id="PF05532">
    <property type="entry name" value="CsbD"/>
    <property type="match status" value="1"/>
</dbReference>
<dbReference type="EMBL" id="JBHUFD010000003">
    <property type="protein sequence ID" value="MFD1872696.1"/>
    <property type="molecule type" value="Genomic_DNA"/>
</dbReference>
<reference evidence="6" key="1">
    <citation type="journal article" date="2019" name="Int. J. Syst. Evol. Microbiol.">
        <title>The Global Catalogue of Microorganisms (GCM) 10K type strain sequencing project: providing services to taxonomists for standard genome sequencing and annotation.</title>
        <authorList>
            <consortium name="The Broad Institute Genomics Platform"/>
            <consortium name="The Broad Institute Genome Sequencing Center for Infectious Disease"/>
            <person name="Wu L."/>
            <person name="Ma J."/>
        </authorList>
    </citation>
    <scope>NUCLEOTIDE SEQUENCE [LARGE SCALE GENOMIC DNA]</scope>
    <source>
        <strain evidence="6">CGMCC 1.15795</strain>
    </source>
</reference>
<evidence type="ECO:0000313" key="6">
    <source>
        <dbReference type="Proteomes" id="UP001597197"/>
    </source>
</evidence>
<sequence>MSYREEDNNAGKIVLAALAGASAGILAGILLAPDKGSVTLDNWKSTAKDYGTKLGDQYKEYSAELETKFKGLSEKLEDLGILGAGGSLNIAGNWDDIKGKLKQQYAQLTDEDLTYAEGKGDELLGKLQEKLGKGKAEVTKIINDLTGKSDNLAAKAKDAVSEGADKAKSAVSEGADKAKDIADKGADAAKNAAS</sequence>
<feature type="transmembrane region" description="Helical" evidence="3">
    <location>
        <begin position="12"/>
        <end position="32"/>
    </location>
</feature>
<dbReference type="InterPro" id="IPR024623">
    <property type="entry name" value="YtxH"/>
</dbReference>
<evidence type="ECO:0000313" key="5">
    <source>
        <dbReference type="EMBL" id="MFD1872696.1"/>
    </source>
</evidence>
<accession>A0ABW4QU37</accession>
<dbReference type="InterPro" id="IPR036629">
    <property type="entry name" value="YjbJ_sf"/>
</dbReference>
<name>A0ABW4QU37_9BACT</name>
<organism evidence="5 6">
    <name type="scientific">Hymenobacter bucti</name>
    <dbReference type="NCBI Taxonomy" id="1844114"/>
    <lineage>
        <taxon>Bacteria</taxon>
        <taxon>Pseudomonadati</taxon>
        <taxon>Bacteroidota</taxon>
        <taxon>Cytophagia</taxon>
        <taxon>Cytophagales</taxon>
        <taxon>Hymenobacteraceae</taxon>
        <taxon>Hymenobacter</taxon>
    </lineage>
</organism>
<dbReference type="RefSeq" id="WP_382313146.1">
    <property type="nucleotide sequence ID" value="NZ_JBHUFD010000003.1"/>
</dbReference>
<feature type="region of interest" description="Disordered" evidence="2">
    <location>
        <begin position="163"/>
        <end position="194"/>
    </location>
</feature>
<evidence type="ECO:0000259" key="4">
    <source>
        <dbReference type="Pfam" id="PF05532"/>
    </source>
</evidence>
<evidence type="ECO:0000256" key="3">
    <source>
        <dbReference type="SAM" id="Phobius"/>
    </source>
</evidence>
<feature type="compositionally biased region" description="Basic and acidic residues" evidence="2">
    <location>
        <begin position="163"/>
        <end position="187"/>
    </location>
</feature>
<comment type="caution">
    <text evidence="5">The sequence shown here is derived from an EMBL/GenBank/DDBJ whole genome shotgun (WGS) entry which is preliminary data.</text>
</comment>